<proteinExistence type="predicted"/>
<accession>A0AAD7S1Q9</accession>
<keyword evidence="3" id="KW-1185">Reference proteome</keyword>
<gene>
    <name evidence="2" type="ORF">AAFF_G00047170</name>
</gene>
<dbReference type="EMBL" id="JAINUG010000127">
    <property type="protein sequence ID" value="KAJ8394310.1"/>
    <property type="molecule type" value="Genomic_DNA"/>
</dbReference>
<organism evidence="2 3">
    <name type="scientific">Aldrovandia affinis</name>
    <dbReference type="NCBI Taxonomy" id="143900"/>
    <lineage>
        <taxon>Eukaryota</taxon>
        <taxon>Metazoa</taxon>
        <taxon>Chordata</taxon>
        <taxon>Craniata</taxon>
        <taxon>Vertebrata</taxon>
        <taxon>Euteleostomi</taxon>
        <taxon>Actinopterygii</taxon>
        <taxon>Neopterygii</taxon>
        <taxon>Teleostei</taxon>
        <taxon>Notacanthiformes</taxon>
        <taxon>Halosauridae</taxon>
        <taxon>Aldrovandia</taxon>
    </lineage>
</organism>
<feature type="domain" description="MADF" evidence="1">
    <location>
        <begin position="14"/>
        <end position="103"/>
    </location>
</feature>
<dbReference type="PROSITE" id="PS51029">
    <property type="entry name" value="MADF"/>
    <property type="match status" value="1"/>
</dbReference>
<protein>
    <recommendedName>
        <fullName evidence="1">MADF domain-containing protein</fullName>
    </recommendedName>
</protein>
<reference evidence="2" key="1">
    <citation type="journal article" date="2023" name="Science">
        <title>Genome structures resolve the early diversification of teleost fishes.</title>
        <authorList>
            <person name="Parey E."/>
            <person name="Louis A."/>
            <person name="Montfort J."/>
            <person name="Bouchez O."/>
            <person name="Roques C."/>
            <person name="Iampietro C."/>
            <person name="Lluch J."/>
            <person name="Castinel A."/>
            <person name="Donnadieu C."/>
            <person name="Desvignes T."/>
            <person name="Floi Bucao C."/>
            <person name="Jouanno E."/>
            <person name="Wen M."/>
            <person name="Mejri S."/>
            <person name="Dirks R."/>
            <person name="Jansen H."/>
            <person name="Henkel C."/>
            <person name="Chen W.J."/>
            <person name="Zahm M."/>
            <person name="Cabau C."/>
            <person name="Klopp C."/>
            <person name="Thompson A.W."/>
            <person name="Robinson-Rechavi M."/>
            <person name="Braasch I."/>
            <person name="Lecointre G."/>
            <person name="Bobe J."/>
            <person name="Postlethwait J.H."/>
            <person name="Berthelot C."/>
            <person name="Roest Crollius H."/>
            <person name="Guiguen Y."/>
        </authorList>
    </citation>
    <scope>NUCLEOTIDE SEQUENCE</scope>
    <source>
        <strain evidence="2">NC1722</strain>
    </source>
</reference>
<dbReference type="PANTHER" id="PTHR21505">
    <property type="entry name" value="MADF DOMAIN-CONTAINING PROTEIN-RELATED"/>
    <property type="match status" value="1"/>
</dbReference>
<evidence type="ECO:0000313" key="3">
    <source>
        <dbReference type="Proteomes" id="UP001221898"/>
    </source>
</evidence>
<name>A0AAD7S1Q9_9TELE</name>
<sequence>MEGKEFWSRPKIEQLCKLWKTKASLYNPDHEYRDRWQKKRDSEELAQHLGTTVGEVLKKMKNLRTQYGRERRKKCYSLNDNCQVSSSKWYLLSMLRFLEKSEASITSGADVSLEVERGTTQEWKVQVIEMVQENQRRQCGASSYKMTDGRLNQNEVSAVEDGDVPNKARNSHVKAVTGKRMRSANEERSDVVYTRGPSQEDALDIFGKFVASELRLMENPQMQKLARLHIQQVLLDVQLGTVDRTPFHHSVNIVNTSTSN</sequence>
<evidence type="ECO:0000313" key="2">
    <source>
        <dbReference type="EMBL" id="KAJ8394310.1"/>
    </source>
</evidence>
<dbReference type="Proteomes" id="UP001221898">
    <property type="component" value="Unassembled WGS sequence"/>
</dbReference>
<dbReference type="InterPro" id="IPR006578">
    <property type="entry name" value="MADF-dom"/>
</dbReference>
<evidence type="ECO:0000259" key="1">
    <source>
        <dbReference type="PROSITE" id="PS51029"/>
    </source>
</evidence>
<dbReference type="Pfam" id="PF10545">
    <property type="entry name" value="MADF_DNA_bdg"/>
    <property type="match status" value="1"/>
</dbReference>
<dbReference type="PANTHER" id="PTHR21505:SF12">
    <property type="entry name" value="MADF DOMAIN-CONTAINING PROTEIN-RELATED"/>
    <property type="match status" value="1"/>
</dbReference>
<comment type="caution">
    <text evidence="2">The sequence shown here is derived from an EMBL/GenBank/DDBJ whole genome shotgun (WGS) entry which is preliminary data.</text>
</comment>
<dbReference type="SMART" id="SM00595">
    <property type="entry name" value="MADF"/>
    <property type="match status" value="1"/>
</dbReference>
<dbReference type="AlphaFoldDB" id="A0AAD7S1Q9"/>